<sequence length="129" mass="14649">MTTLKRMRDLVTGSGFTVVDETGLITGARQHADGREQILQVFYWTNPKHAAKVDIPHGYLSLRGSIGPGENTGLHTMRLPTYDWPSDAPARRPWPDVLAEFHDALLPCWDLPLDEGVSRLRQLPDRYWI</sequence>
<protein>
    <submittedName>
        <fullName evidence="1">Uncharacterized protein</fullName>
    </submittedName>
</protein>
<dbReference type="RefSeq" id="WP_068740170.1">
    <property type="nucleotide sequence ID" value="NZ_FNSA01000003.1"/>
</dbReference>
<dbReference type="EMBL" id="FNSA01000003">
    <property type="protein sequence ID" value="SEC72083.1"/>
    <property type="molecule type" value="Genomic_DNA"/>
</dbReference>
<dbReference type="Proteomes" id="UP000182241">
    <property type="component" value="Unassembled WGS sequence"/>
</dbReference>
<proteinExistence type="predicted"/>
<dbReference type="OrthoDB" id="5195487at2"/>
<organism evidence="1 2">
    <name type="scientific">Tsukamurella tyrosinosolvens</name>
    <dbReference type="NCBI Taxonomy" id="57704"/>
    <lineage>
        <taxon>Bacteria</taxon>
        <taxon>Bacillati</taxon>
        <taxon>Actinomycetota</taxon>
        <taxon>Actinomycetes</taxon>
        <taxon>Mycobacteriales</taxon>
        <taxon>Tsukamurellaceae</taxon>
        <taxon>Tsukamurella</taxon>
    </lineage>
</organism>
<dbReference type="STRING" id="57704.SAMN04489793_3031"/>
<dbReference type="AlphaFoldDB" id="A0A1H4UTX1"/>
<gene>
    <name evidence="1" type="ORF">SAMN04489793_3031</name>
</gene>
<accession>A0A1H4UTX1</accession>
<evidence type="ECO:0000313" key="1">
    <source>
        <dbReference type="EMBL" id="SEC72083.1"/>
    </source>
</evidence>
<name>A0A1H4UTX1_TSUTY</name>
<reference evidence="2" key="1">
    <citation type="submission" date="2016-10" db="EMBL/GenBank/DDBJ databases">
        <authorList>
            <person name="Varghese N."/>
            <person name="Submissions S."/>
        </authorList>
    </citation>
    <scope>NUCLEOTIDE SEQUENCE [LARGE SCALE GENOMIC DNA]</scope>
    <source>
        <strain evidence="2">DSM 44234</strain>
    </source>
</reference>
<evidence type="ECO:0000313" key="2">
    <source>
        <dbReference type="Proteomes" id="UP000182241"/>
    </source>
</evidence>
<keyword evidence="2" id="KW-1185">Reference proteome</keyword>